<gene>
    <name evidence="3" type="ORF">BD410DRAFT_837117</name>
</gene>
<evidence type="ECO:0000256" key="2">
    <source>
        <dbReference type="SAM" id="SignalP"/>
    </source>
</evidence>
<name>A0A4Y7QE63_9AGAM</name>
<feature type="compositionally biased region" description="Low complexity" evidence="1">
    <location>
        <begin position="727"/>
        <end position="789"/>
    </location>
</feature>
<protein>
    <recommendedName>
        <fullName evidence="5">Galactose oxidase</fullName>
    </recommendedName>
</protein>
<feature type="compositionally biased region" description="Low complexity" evidence="1">
    <location>
        <begin position="558"/>
        <end position="569"/>
    </location>
</feature>
<evidence type="ECO:0008006" key="5">
    <source>
        <dbReference type="Google" id="ProtNLM"/>
    </source>
</evidence>
<dbReference type="SUPFAM" id="SSF50965">
    <property type="entry name" value="Galactose oxidase, central domain"/>
    <property type="match status" value="1"/>
</dbReference>
<dbReference type="AlphaFoldDB" id="A0A4Y7QE63"/>
<dbReference type="PANTHER" id="PTHR23244">
    <property type="entry name" value="KELCH REPEAT DOMAIN"/>
    <property type="match status" value="1"/>
</dbReference>
<feature type="region of interest" description="Disordered" evidence="1">
    <location>
        <begin position="364"/>
        <end position="431"/>
    </location>
</feature>
<accession>A0A4Y7QE63</accession>
<dbReference type="InterPro" id="IPR015915">
    <property type="entry name" value="Kelch-typ_b-propeller"/>
</dbReference>
<proteinExistence type="predicted"/>
<keyword evidence="2" id="KW-0732">Signal</keyword>
<dbReference type="OrthoDB" id="432528at2759"/>
<reference evidence="3 4" key="1">
    <citation type="submission" date="2018-06" db="EMBL/GenBank/DDBJ databases">
        <title>A transcriptomic atlas of mushroom development highlights an independent origin of complex multicellularity.</title>
        <authorList>
            <consortium name="DOE Joint Genome Institute"/>
            <person name="Krizsan K."/>
            <person name="Almasi E."/>
            <person name="Merenyi Z."/>
            <person name="Sahu N."/>
            <person name="Viragh M."/>
            <person name="Koszo T."/>
            <person name="Mondo S."/>
            <person name="Kiss B."/>
            <person name="Balint B."/>
            <person name="Kues U."/>
            <person name="Barry K."/>
            <person name="Hegedus J.C."/>
            <person name="Henrissat B."/>
            <person name="Johnson J."/>
            <person name="Lipzen A."/>
            <person name="Ohm R."/>
            <person name="Nagy I."/>
            <person name="Pangilinan J."/>
            <person name="Yan J."/>
            <person name="Xiong Y."/>
            <person name="Grigoriev I.V."/>
            <person name="Hibbett D.S."/>
            <person name="Nagy L.G."/>
        </authorList>
    </citation>
    <scope>NUCLEOTIDE SEQUENCE [LARGE SCALE GENOMIC DNA]</scope>
    <source>
        <strain evidence="3 4">SZMC22713</strain>
    </source>
</reference>
<feature type="signal peptide" evidence="2">
    <location>
        <begin position="1"/>
        <end position="22"/>
    </location>
</feature>
<feature type="compositionally biased region" description="Polar residues" evidence="1">
    <location>
        <begin position="382"/>
        <end position="399"/>
    </location>
</feature>
<keyword evidence="4" id="KW-1185">Reference proteome</keyword>
<evidence type="ECO:0000313" key="4">
    <source>
        <dbReference type="Proteomes" id="UP000294933"/>
    </source>
</evidence>
<feature type="chain" id="PRO_5021370581" description="Galactose oxidase" evidence="2">
    <location>
        <begin position="23"/>
        <end position="1087"/>
    </location>
</feature>
<organism evidence="3 4">
    <name type="scientific">Rickenella mellea</name>
    <dbReference type="NCBI Taxonomy" id="50990"/>
    <lineage>
        <taxon>Eukaryota</taxon>
        <taxon>Fungi</taxon>
        <taxon>Dikarya</taxon>
        <taxon>Basidiomycota</taxon>
        <taxon>Agaricomycotina</taxon>
        <taxon>Agaricomycetes</taxon>
        <taxon>Hymenochaetales</taxon>
        <taxon>Rickenellaceae</taxon>
        <taxon>Rickenella</taxon>
    </lineage>
</organism>
<dbReference type="InterPro" id="IPR011043">
    <property type="entry name" value="Gal_Oxase/kelch_b-propeller"/>
</dbReference>
<feature type="region of interest" description="Disordered" evidence="1">
    <location>
        <begin position="691"/>
        <end position="1059"/>
    </location>
</feature>
<sequence length="1087" mass="115372">MTPVLWLHIPVYLLVLLQGSFAQFTSLPRWGQATVLVHEILFVHGGKTDQFNAYSYTSAPTNNDLFLLDLSVVFQAASPPWQYVGGSANSSAEQGPMLAWHTLSAYNNTQVLVFGGDGGPNSTVVLPEEPDSASILDVYDQVEPRWITEPQSWANEPDRRIHHAAASIGGDIWLVGGEKNDGSGLAFSDHYLFNPSPPNFTLLPTGGPPDLYGHATVVLGNGTILVLGGYSASEAQLMPFTTIWALDTTASTLSWYLLSVAISSAPSPRRAFASAVVQGNKVVIHGGSDATLQTTYSDGWVLDASASPMTWTNIADMSQLGARRDHFAVAMGTQVIFGFGYGSNSPATAALQIFDMDSNSFVPSYNPPTTPAQTTLPPASGTYASGQTPTNAPGQSGTSIPGHASGGTNDGSPTIGPVHPTSVNGNDPSPDGLSKKGVTAITVGTIFGFLAVIVAASATYAYHRRHRQDAPGRFRRLLGGEDTDASSPDSEVGAGFGPRPREKVLMAGNGRYSDNETPGWARFGVGRARSSAQRDRFDILADEDEREFEARSQLMRQGSGSSRSWYSGHSHQRTGSGRRPVFGDVFQGSLTSLRSVGAMIASNIGTSGSRRVASSPNWWEKDDLRLDPFADEEALLQSEAGHPSDMPLAPVGGAAVALASRLRGGHTDSGLSGAPYVDPFRDQEAEVVYDVGDDGDDEHSSGKALSGPYEKATQNSHNSSHSTIARSLSSLPPLTTVSSRGSSSEPGTSSTHEPPGSVFSSSVHDSSGSSHDATGALSRASSSRPRTTSIVGAASVPTQPIRRSDSWWRRFKRTSFRETSPDAAQRPNFDFRDPNPAPRLTAIREGSGHSNSPDSPESRAAAGKGPSPKDPRTRVGELYASGGHDRSLSSLQTSKTMDSETIERYGRGMDVVQRERDSTMSSHHSTPSTASVGVDEHPPWTGRPLSVVVGSDASLSHSEDTERPDVPFVESPVDSEMPESAENHSSYTAGSATATHHSGDPPLRAAKRKSTGGSVAARIAEFERRNSQDTLALVSPVSPTRHSPPLDAREGPHKKRKSAVAVNYGLVPKPELFVANPDDRSRQASSS</sequence>
<evidence type="ECO:0000256" key="1">
    <source>
        <dbReference type="SAM" id="MobiDB-lite"/>
    </source>
</evidence>
<dbReference type="Pfam" id="PF24681">
    <property type="entry name" value="Kelch_KLHDC2_KLHL20_DRC7"/>
    <property type="match status" value="1"/>
</dbReference>
<feature type="region of interest" description="Disordered" evidence="1">
    <location>
        <begin position="473"/>
        <end position="504"/>
    </location>
</feature>
<dbReference type="STRING" id="50990.A0A4Y7QE63"/>
<feature type="region of interest" description="Disordered" evidence="1">
    <location>
        <begin position="548"/>
        <end position="581"/>
    </location>
</feature>
<dbReference type="Gene3D" id="2.120.10.80">
    <property type="entry name" value="Kelch-type beta propeller"/>
    <property type="match status" value="2"/>
</dbReference>
<feature type="compositionally biased region" description="Polar residues" evidence="1">
    <location>
        <begin position="712"/>
        <end position="726"/>
    </location>
</feature>
<dbReference type="Proteomes" id="UP000294933">
    <property type="component" value="Unassembled WGS sequence"/>
</dbReference>
<feature type="compositionally biased region" description="Polar residues" evidence="1">
    <location>
        <begin position="983"/>
        <end position="996"/>
    </location>
</feature>
<evidence type="ECO:0000313" key="3">
    <source>
        <dbReference type="EMBL" id="TDL25636.1"/>
    </source>
</evidence>
<dbReference type="EMBL" id="ML170163">
    <property type="protein sequence ID" value="TDL25636.1"/>
    <property type="molecule type" value="Genomic_DNA"/>
</dbReference>
<dbReference type="VEuPathDB" id="FungiDB:BD410DRAFT_837117"/>
<feature type="compositionally biased region" description="Low complexity" evidence="1">
    <location>
        <begin position="919"/>
        <end position="931"/>
    </location>
</feature>
<feature type="compositionally biased region" description="Basic and acidic residues" evidence="1">
    <location>
        <begin position="897"/>
        <end position="918"/>
    </location>
</feature>